<evidence type="ECO:0000256" key="3">
    <source>
        <dbReference type="ARBA" id="ARBA00022840"/>
    </source>
</evidence>
<dbReference type="NCBIfam" id="TIGR02717">
    <property type="entry name" value="AcCoA-syn-alpha"/>
    <property type="match status" value="1"/>
</dbReference>
<dbReference type="Gene3D" id="3.30.1490.20">
    <property type="entry name" value="ATP-grasp fold, A domain"/>
    <property type="match status" value="1"/>
</dbReference>
<evidence type="ECO:0000256" key="5">
    <source>
        <dbReference type="PROSITE-ProRule" id="PRU00409"/>
    </source>
</evidence>
<evidence type="ECO:0000313" key="7">
    <source>
        <dbReference type="EMBL" id="KIX15558.1"/>
    </source>
</evidence>
<accession>A0A0D2HZ86</accession>
<keyword evidence="2 5" id="KW-0547">Nucleotide-binding</keyword>
<evidence type="ECO:0000259" key="6">
    <source>
        <dbReference type="PROSITE" id="PS50975"/>
    </source>
</evidence>
<dbReference type="Proteomes" id="UP000032233">
    <property type="component" value="Unassembled WGS sequence"/>
</dbReference>
<dbReference type="InterPro" id="IPR013815">
    <property type="entry name" value="ATP_grasp_subdomain_1"/>
</dbReference>
<protein>
    <submittedName>
        <fullName evidence="7">Acyl-CoA synthetase</fullName>
    </submittedName>
</protein>
<dbReference type="Pfam" id="PF13549">
    <property type="entry name" value="ATP-grasp_5"/>
    <property type="match status" value="1"/>
</dbReference>
<dbReference type="Pfam" id="PF13607">
    <property type="entry name" value="Succ_CoA_lig"/>
    <property type="match status" value="1"/>
</dbReference>
<dbReference type="FunFam" id="3.30.1490.20:FF:000020">
    <property type="entry name" value="Protein lysine acetyltransferase"/>
    <property type="match status" value="1"/>
</dbReference>
<dbReference type="Gene3D" id="3.40.50.720">
    <property type="entry name" value="NAD(P)-binding Rossmann-like Domain"/>
    <property type="match status" value="1"/>
</dbReference>
<evidence type="ECO:0000313" key="8">
    <source>
        <dbReference type="Proteomes" id="UP000032233"/>
    </source>
</evidence>
<keyword evidence="8" id="KW-1185">Reference proteome</keyword>
<name>A0A0D2HZ86_9BACT</name>
<dbReference type="SUPFAM" id="SSF56059">
    <property type="entry name" value="Glutathione synthetase ATP-binding domain-like"/>
    <property type="match status" value="1"/>
</dbReference>
<dbReference type="InterPro" id="IPR043938">
    <property type="entry name" value="Ligase_CoA_dom"/>
</dbReference>
<keyword evidence="3 5" id="KW-0067">ATP-binding</keyword>
<dbReference type="InterPro" id="IPR014089">
    <property type="entry name" value="AcCoA-synth-alpha"/>
</dbReference>
<organism evidence="7 8">
    <name type="scientific">Dethiosulfatarculus sandiegensis</name>
    <dbReference type="NCBI Taxonomy" id="1429043"/>
    <lineage>
        <taxon>Bacteria</taxon>
        <taxon>Pseudomonadati</taxon>
        <taxon>Thermodesulfobacteriota</taxon>
        <taxon>Desulfarculia</taxon>
        <taxon>Desulfarculales</taxon>
        <taxon>Desulfarculaceae</taxon>
        <taxon>Dethiosulfatarculus</taxon>
    </lineage>
</organism>
<dbReference type="STRING" id="1429043.X474_02300"/>
<dbReference type="PATRIC" id="fig|1429043.3.peg.485"/>
<dbReference type="Gene3D" id="3.30.470.20">
    <property type="entry name" value="ATP-grasp fold, B domain"/>
    <property type="match status" value="1"/>
</dbReference>
<reference evidence="7 8" key="1">
    <citation type="submission" date="2013-11" db="EMBL/GenBank/DDBJ databases">
        <title>Metagenomic analysis of a methanogenic consortium involved in long chain n-alkane degradation.</title>
        <authorList>
            <person name="Davidova I.A."/>
            <person name="Callaghan A.V."/>
            <person name="Wawrik B."/>
            <person name="Pruitt S."/>
            <person name="Marks C."/>
            <person name="Duncan K.E."/>
            <person name="Suflita J.M."/>
        </authorList>
    </citation>
    <scope>NUCLEOTIDE SEQUENCE [LARGE SCALE GENOMIC DNA]</scope>
    <source>
        <strain evidence="7 8">SPR</strain>
    </source>
</reference>
<comment type="similarity">
    <text evidence="4">In the N-terminal section; belongs to the acetate CoA ligase alpha subunit family.</text>
</comment>
<evidence type="ECO:0000256" key="2">
    <source>
        <dbReference type="ARBA" id="ARBA00022741"/>
    </source>
</evidence>
<dbReference type="Pfam" id="PF19045">
    <property type="entry name" value="Ligase_CoA_2"/>
    <property type="match status" value="1"/>
</dbReference>
<dbReference type="AlphaFoldDB" id="A0A0D2HZ86"/>
<proteinExistence type="inferred from homology"/>
<dbReference type="InterPro" id="IPR016102">
    <property type="entry name" value="Succinyl-CoA_synth-like"/>
</dbReference>
<dbReference type="InParanoid" id="A0A0D2HZ86"/>
<dbReference type="Pfam" id="PF13380">
    <property type="entry name" value="CoA_binding_2"/>
    <property type="match status" value="1"/>
</dbReference>
<dbReference type="GO" id="GO:0005524">
    <property type="term" value="F:ATP binding"/>
    <property type="evidence" value="ECO:0007669"/>
    <property type="project" value="UniProtKB-UniRule"/>
</dbReference>
<dbReference type="EMBL" id="AZAC01000002">
    <property type="protein sequence ID" value="KIX15558.1"/>
    <property type="molecule type" value="Genomic_DNA"/>
</dbReference>
<comment type="caution">
    <text evidence="7">The sequence shown here is derived from an EMBL/GenBank/DDBJ whole genome shotgun (WGS) entry which is preliminary data.</text>
</comment>
<evidence type="ECO:0000256" key="4">
    <source>
        <dbReference type="ARBA" id="ARBA00060888"/>
    </source>
</evidence>
<dbReference type="OrthoDB" id="9791027at2"/>
<dbReference type="SUPFAM" id="SSF51735">
    <property type="entry name" value="NAD(P)-binding Rossmann-fold domains"/>
    <property type="match status" value="1"/>
</dbReference>
<dbReference type="PANTHER" id="PTHR43334">
    <property type="entry name" value="ACETATE--COA LIGASE [ADP-FORMING]"/>
    <property type="match status" value="1"/>
</dbReference>
<feature type="domain" description="ATP-grasp" evidence="6">
    <location>
        <begin position="496"/>
        <end position="532"/>
    </location>
</feature>
<keyword evidence="1" id="KW-0436">Ligase</keyword>
<sequence length="705" mass="75351">MLKGIESIVSPKSIAVVGATNRPGSVGQSVFSNLITGGYQGVLYPVNPKSPSIMGVKAYKSLLDIPDQVEMVVMVIPAGAVIPTMEQAAEKGATGAVVITAGFKEIGGEGVQMEKDLARVAKEKGIRLVGPNCLGVMNTNPAVSMNASFSNQIPKKGNIAFISQSGALCTSVLDVAAGRNIGFSKFISFGNKADVTECDLLEYLRDDDDTQVILMYLEDISDGQRFIEISREIAWKAKKPMLALKSGTSPEGAKAASSHTGSLAGSEAAYDAVFMQSGIQRVEGIGELFHYAQAFSAQTPPKGKRIAIVTNAGGPGIMATDAAVRHGLQLAQFSDETKKRLAEHLPPTASLNNPVDVIGDATHERYKAAVADVLEDDNVDGAIVILTPQAMTDILETAEIVPAVAKNTDKPVLCSFMGIVDVSEGAEYLQKNGIPNYIFPEAAVRSMAAMANWRAKLEAEGRKSKHVQANCELGHNMIMDSMGKEEEHVMHQHEANTLLSCYGLPILKNKLAKDESELEKAAKEVGFPLVMKIVSPQIIHKSDAGGVKVGINNLEEAKAAYAEILANAKNYNPDAEIQGVYMEQMAGKGVEVIIGGSRDQMGPIVMFGLGGTLVEVFKDVSFRLAPMWESSAEAMIKGVKSYKILEGVRGNPRSDIAAVKDCILRVSQMLAENPEINELDINPLIVYPEGKGCAVADCRVMLKKK</sequence>
<dbReference type="InterPro" id="IPR051538">
    <property type="entry name" value="Acyl-CoA_Synth/Transferase"/>
</dbReference>
<dbReference type="SMART" id="SM00881">
    <property type="entry name" value="CoA_binding"/>
    <property type="match status" value="1"/>
</dbReference>
<evidence type="ECO:0000256" key="1">
    <source>
        <dbReference type="ARBA" id="ARBA00022598"/>
    </source>
</evidence>
<dbReference type="RefSeq" id="WP_044346627.1">
    <property type="nucleotide sequence ID" value="NZ_AZAC01000002.1"/>
</dbReference>
<dbReference type="InterPro" id="IPR011761">
    <property type="entry name" value="ATP-grasp"/>
</dbReference>
<dbReference type="Gene3D" id="3.40.50.261">
    <property type="entry name" value="Succinyl-CoA synthetase domains"/>
    <property type="match status" value="2"/>
</dbReference>
<dbReference type="SUPFAM" id="SSF52210">
    <property type="entry name" value="Succinyl-CoA synthetase domains"/>
    <property type="match status" value="2"/>
</dbReference>
<dbReference type="InterPro" id="IPR003781">
    <property type="entry name" value="CoA-bd"/>
</dbReference>
<dbReference type="PROSITE" id="PS50975">
    <property type="entry name" value="ATP_GRASP"/>
    <property type="match status" value="1"/>
</dbReference>
<dbReference type="GO" id="GO:0043758">
    <property type="term" value="F:acetate-CoA ligase (ADP-forming) activity"/>
    <property type="evidence" value="ECO:0007669"/>
    <property type="project" value="InterPro"/>
</dbReference>
<gene>
    <name evidence="7" type="ORF">X474_02300</name>
</gene>
<dbReference type="InterPro" id="IPR032875">
    <property type="entry name" value="Succ_CoA_lig_flav_dom"/>
</dbReference>
<dbReference type="InterPro" id="IPR036291">
    <property type="entry name" value="NAD(P)-bd_dom_sf"/>
</dbReference>
<dbReference type="GO" id="GO:0046872">
    <property type="term" value="F:metal ion binding"/>
    <property type="evidence" value="ECO:0007669"/>
    <property type="project" value="InterPro"/>
</dbReference>
<dbReference type="PANTHER" id="PTHR43334:SF1">
    <property type="entry name" value="3-HYDROXYPROPIONATE--COA LIGASE [ADP-FORMING]"/>
    <property type="match status" value="1"/>
</dbReference>